<keyword evidence="3" id="KW-1185">Reference proteome</keyword>
<comment type="caution">
    <text evidence="2">The sequence shown here is derived from an EMBL/GenBank/DDBJ whole genome shotgun (WGS) entry which is preliminary data.</text>
</comment>
<gene>
    <name evidence="2" type="ORF">PUN28_013740</name>
</gene>
<feature type="region of interest" description="Disordered" evidence="1">
    <location>
        <begin position="62"/>
        <end position="83"/>
    </location>
</feature>
<name>A0AAW2F718_9HYME</name>
<evidence type="ECO:0000256" key="1">
    <source>
        <dbReference type="SAM" id="MobiDB-lite"/>
    </source>
</evidence>
<sequence>MEGWKITYSHLTENYKYRRSCIRIDCRQRVSSPPTLRIIRTAVGSSAVPGVSNSCAEGGLDTSHLRGGAGPGRASGTGGATFKHRQNFTTPLRLMQFDGDPEENLTHRCN</sequence>
<dbReference type="Proteomes" id="UP001430953">
    <property type="component" value="Unassembled WGS sequence"/>
</dbReference>
<proteinExistence type="predicted"/>
<accession>A0AAW2F718</accession>
<evidence type="ECO:0000313" key="3">
    <source>
        <dbReference type="Proteomes" id="UP001430953"/>
    </source>
</evidence>
<dbReference type="AlphaFoldDB" id="A0AAW2F718"/>
<feature type="compositionally biased region" description="Gly residues" evidence="1">
    <location>
        <begin position="67"/>
        <end position="79"/>
    </location>
</feature>
<dbReference type="EMBL" id="JADYXP020000014">
    <property type="protein sequence ID" value="KAL0110296.1"/>
    <property type="molecule type" value="Genomic_DNA"/>
</dbReference>
<reference evidence="2 3" key="1">
    <citation type="submission" date="2023-03" db="EMBL/GenBank/DDBJ databases">
        <title>High recombination rates correlate with genetic variation in Cardiocondyla obscurior ants.</title>
        <authorList>
            <person name="Errbii M."/>
        </authorList>
    </citation>
    <scope>NUCLEOTIDE SEQUENCE [LARGE SCALE GENOMIC DNA]</scope>
    <source>
        <strain evidence="2">Alpha-2009</strain>
        <tissue evidence="2">Whole body</tissue>
    </source>
</reference>
<protein>
    <submittedName>
        <fullName evidence="2">Uncharacterized protein</fullName>
    </submittedName>
</protein>
<evidence type="ECO:0000313" key="2">
    <source>
        <dbReference type="EMBL" id="KAL0110296.1"/>
    </source>
</evidence>
<organism evidence="2 3">
    <name type="scientific">Cardiocondyla obscurior</name>
    <dbReference type="NCBI Taxonomy" id="286306"/>
    <lineage>
        <taxon>Eukaryota</taxon>
        <taxon>Metazoa</taxon>
        <taxon>Ecdysozoa</taxon>
        <taxon>Arthropoda</taxon>
        <taxon>Hexapoda</taxon>
        <taxon>Insecta</taxon>
        <taxon>Pterygota</taxon>
        <taxon>Neoptera</taxon>
        <taxon>Endopterygota</taxon>
        <taxon>Hymenoptera</taxon>
        <taxon>Apocrita</taxon>
        <taxon>Aculeata</taxon>
        <taxon>Formicoidea</taxon>
        <taxon>Formicidae</taxon>
        <taxon>Myrmicinae</taxon>
        <taxon>Cardiocondyla</taxon>
    </lineage>
</organism>